<keyword evidence="3" id="KW-1185">Reference proteome</keyword>
<name>A0ABW6A2F2_9BACT</name>
<comment type="caution">
    <text evidence="2">The sequence shown here is derived from an EMBL/GenBank/DDBJ whole genome shotgun (WGS) entry which is preliminary data.</text>
</comment>
<dbReference type="SMART" id="SM01321">
    <property type="entry name" value="Y1_Tnp"/>
    <property type="match status" value="1"/>
</dbReference>
<proteinExistence type="predicted"/>
<gene>
    <name evidence="2" type="ORF">ACFS6H_04930</name>
</gene>
<evidence type="ECO:0000313" key="3">
    <source>
        <dbReference type="Proteomes" id="UP001597511"/>
    </source>
</evidence>
<feature type="domain" description="Transposase IS200-like" evidence="1">
    <location>
        <begin position="21"/>
        <end position="184"/>
    </location>
</feature>
<dbReference type="RefSeq" id="WP_386095846.1">
    <property type="nucleotide sequence ID" value="NZ_JBHUOZ010000001.1"/>
</dbReference>
<dbReference type="Proteomes" id="UP001597511">
    <property type="component" value="Unassembled WGS sequence"/>
</dbReference>
<organism evidence="2 3">
    <name type="scientific">Terrimonas rubra</name>
    <dbReference type="NCBI Taxonomy" id="1035890"/>
    <lineage>
        <taxon>Bacteria</taxon>
        <taxon>Pseudomonadati</taxon>
        <taxon>Bacteroidota</taxon>
        <taxon>Chitinophagia</taxon>
        <taxon>Chitinophagales</taxon>
        <taxon>Chitinophagaceae</taxon>
        <taxon>Terrimonas</taxon>
    </lineage>
</organism>
<dbReference type="InterPro" id="IPR002686">
    <property type="entry name" value="Transposase_17"/>
</dbReference>
<protein>
    <submittedName>
        <fullName evidence="2">Transposase</fullName>
    </submittedName>
</protein>
<dbReference type="PANTHER" id="PTHR36966:SF1">
    <property type="entry name" value="REP-ASSOCIATED TYROSINE TRANSPOSASE"/>
    <property type="match status" value="1"/>
</dbReference>
<dbReference type="SUPFAM" id="SSF143422">
    <property type="entry name" value="Transposase IS200-like"/>
    <property type="match status" value="1"/>
</dbReference>
<evidence type="ECO:0000259" key="1">
    <source>
        <dbReference type="SMART" id="SM01321"/>
    </source>
</evidence>
<evidence type="ECO:0000313" key="2">
    <source>
        <dbReference type="EMBL" id="MFD2919046.1"/>
    </source>
</evidence>
<dbReference type="Gene3D" id="3.30.70.1290">
    <property type="entry name" value="Transposase IS200-like"/>
    <property type="match status" value="1"/>
</dbReference>
<dbReference type="InterPro" id="IPR036515">
    <property type="entry name" value="Transposase_17_sf"/>
</dbReference>
<dbReference type="InterPro" id="IPR052715">
    <property type="entry name" value="RAYT_transposase"/>
</dbReference>
<sequence length="195" mass="22450">MDKYQNRYRISSVRLKNWNYANPGMYFITICCQNRVSYFGRIITPPPEPDRSKETTTNNNISIAKACLQPTPIGQVATEEWLKTPQIRPDMHIELGAFIVMPNHFHAILIIGNNIYNHETPPAAGNSFGPQKKNLASVIRGYKSAVTCYARKNNIIFGWQANYHEHIIRSYQEFVNITEYIHNNPAKWANDVFFG</sequence>
<accession>A0ABW6A2F2</accession>
<dbReference type="PANTHER" id="PTHR36966">
    <property type="entry name" value="REP-ASSOCIATED TYROSINE TRANSPOSASE"/>
    <property type="match status" value="1"/>
</dbReference>
<reference evidence="3" key="1">
    <citation type="journal article" date="2019" name="Int. J. Syst. Evol. Microbiol.">
        <title>The Global Catalogue of Microorganisms (GCM) 10K type strain sequencing project: providing services to taxonomists for standard genome sequencing and annotation.</title>
        <authorList>
            <consortium name="The Broad Institute Genomics Platform"/>
            <consortium name="The Broad Institute Genome Sequencing Center for Infectious Disease"/>
            <person name="Wu L."/>
            <person name="Ma J."/>
        </authorList>
    </citation>
    <scope>NUCLEOTIDE SEQUENCE [LARGE SCALE GENOMIC DNA]</scope>
    <source>
        <strain evidence="3">KCTC 23299</strain>
    </source>
</reference>
<dbReference type="EMBL" id="JBHUOZ010000001">
    <property type="protein sequence ID" value="MFD2919046.1"/>
    <property type="molecule type" value="Genomic_DNA"/>
</dbReference>